<dbReference type="PANTHER" id="PTHR32432:SF3">
    <property type="entry name" value="ETHANOLAMINE UTILIZATION PROTEIN EUTJ"/>
    <property type="match status" value="1"/>
</dbReference>
<dbReference type="AlphaFoldDB" id="A0A1G2P6U0"/>
<dbReference type="InterPro" id="IPR043129">
    <property type="entry name" value="ATPase_NBD"/>
</dbReference>
<organism evidence="1 2">
    <name type="scientific">Candidatus Taylorbacteria bacterium RIFCSPLOWO2_12_FULL_44_15c</name>
    <dbReference type="NCBI Taxonomy" id="1802333"/>
    <lineage>
        <taxon>Bacteria</taxon>
        <taxon>Candidatus Tayloriibacteriota</taxon>
    </lineage>
</organism>
<dbReference type="InterPro" id="IPR050696">
    <property type="entry name" value="FtsA/MreB"/>
</dbReference>
<evidence type="ECO:0000313" key="2">
    <source>
        <dbReference type="Proteomes" id="UP000176355"/>
    </source>
</evidence>
<dbReference type="EMBL" id="MHSL01000011">
    <property type="protein sequence ID" value="OHA44047.1"/>
    <property type="molecule type" value="Genomic_DNA"/>
</dbReference>
<evidence type="ECO:0000313" key="1">
    <source>
        <dbReference type="EMBL" id="OHA44047.1"/>
    </source>
</evidence>
<dbReference type="Gene3D" id="3.30.1490.300">
    <property type="match status" value="1"/>
</dbReference>
<dbReference type="InterPro" id="IPR005883">
    <property type="entry name" value="PilM"/>
</dbReference>
<dbReference type="Proteomes" id="UP000176355">
    <property type="component" value="Unassembled WGS sequence"/>
</dbReference>
<sequence length="352" mass="38285">MIGNGFLKYFPTPRFLAQPAVGLAISDQAVRFVLLKHFDDGGLKPIIYGERLLPAGALLGGDIARAKEIIEILKELKKGWPTPYVAVSVPEEKAFLFKTEVPMMAEKYIRGNLDLHLEEFVPIASHEAVFDFELIGPSKIKTDSLDIGVAVLSQKIVSHFVGVLEVAGIKPLSLEVEPQAVARSLIRQGDQRTVLIINFGGVSTGLAIVGHNVVQYSSTLNIGGNTFSSALRKSITTTDKEADGNIEKFSSLLGTLSVLRDEINRLLVYWREHRVLADGGTGNKIELIILCGRDSSINGFREYISASVNLPVTVGNVWANTFSFDDYVPSIQFSDSLGYAAAIGLALRRPSA</sequence>
<proteinExistence type="predicted"/>
<accession>A0A1G2P6U0</accession>
<dbReference type="STRING" id="1802333.A3G03_00635"/>
<dbReference type="Gene3D" id="3.30.420.40">
    <property type="match status" value="2"/>
</dbReference>
<gene>
    <name evidence="1" type="ORF">A3G03_00635</name>
</gene>
<dbReference type="CDD" id="cd24049">
    <property type="entry name" value="ASKHA_NBD_PilM"/>
    <property type="match status" value="1"/>
</dbReference>
<reference evidence="1 2" key="1">
    <citation type="journal article" date="2016" name="Nat. Commun.">
        <title>Thousands of microbial genomes shed light on interconnected biogeochemical processes in an aquifer system.</title>
        <authorList>
            <person name="Anantharaman K."/>
            <person name="Brown C.T."/>
            <person name="Hug L.A."/>
            <person name="Sharon I."/>
            <person name="Castelle C.J."/>
            <person name="Probst A.J."/>
            <person name="Thomas B.C."/>
            <person name="Singh A."/>
            <person name="Wilkins M.J."/>
            <person name="Karaoz U."/>
            <person name="Brodie E.L."/>
            <person name="Williams K.H."/>
            <person name="Hubbard S.S."/>
            <person name="Banfield J.F."/>
        </authorList>
    </citation>
    <scope>NUCLEOTIDE SEQUENCE [LARGE SCALE GENOMIC DNA]</scope>
</reference>
<name>A0A1G2P6U0_9BACT</name>
<protein>
    <recommendedName>
        <fullName evidence="3">SHS2 domain-containing protein</fullName>
    </recommendedName>
</protein>
<evidence type="ECO:0008006" key="3">
    <source>
        <dbReference type="Google" id="ProtNLM"/>
    </source>
</evidence>
<dbReference type="Pfam" id="PF11104">
    <property type="entry name" value="PilM_2"/>
    <property type="match status" value="1"/>
</dbReference>
<dbReference type="SUPFAM" id="SSF53067">
    <property type="entry name" value="Actin-like ATPase domain"/>
    <property type="match status" value="2"/>
</dbReference>
<comment type="caution">
    <text evidence="1">The sequence shown here is derived from an EMBL/GenBank/DDBJ whole genome shotgun (WGS) entry which is preliminary data.</text>
</comment>
<dbReference type="PANTHER" id="PTHR32432">
    <property type="entry name" value="CELL DIVISION PROTEIN FTSA-RELATED"/>
    <property type="match status" value="1"/>
</dbReference>